<keyword evidence="2" id="KW-1185">Reference proteome</keyword>
<dbReference type="EMBL" id="JBHRUG010000001">
    <property type="protein sequence ID" value="MFC3282049.1"/>
    <property type="molecule type" value="Genomic_DNA"/>
</dbReference>
<sequence>MPFPALPLPRVQAQLIRFIDPRVPLALKRRLVEPMLNRTFAEPLLEGEVDGVSALVHGTLQGRQTTTRKTKAWPATF</sequence>
<gene>
    <name evidence="1" type="ORF">ACFOEV_00320</name>
</gene>
<evidence type="ECO:0000313" key="2">
    <source>
        <dbReference type="Proteomes" id="UP001595579"/>
    </source>
</evidence>
<reference evidence="2" key="1">
    <citation type="journal article" date="2019" name="Int. J. Syst. Evol. Microbiol.">
        <title>The Global Catalogue of Microorganisms (GCM) 10K type strain sequencing project: providing services to taxonomists for standard genome sequencing and annotation.</title>
        <authorList>
            <consortium name="The Broad Institute Genomics Platform"/>
            <consortium name="The Broad Institute Genome Sequencing Center for Infectious Disease"/>
            <person name="Wu L."/>
            <person name="Ma J."/>
        </authorList>
    </citation>
    <scope>NUCLEOTIDE SEQUENCE [LARGE SCALE GENOMIC DNA]</scope>
    <source>
        <strain evidence="2">CECT 7698</strain>
    </source>
</reference>
<protein>
    <submittedName>
        <fullName evidence="1">Uncharacterized protein</fullName>
    </submittedName>
</protein>
<proteinExistence type="predicted"/>
<dbReference type="Proteomes" id="UP001595579">
    <property type="component" value="Unassembled WGS sequence"/>
</dbReference>
<evidence type="ECO:0000313" key="1">
    <source>
        <dbReference type="EMBL" id="MFC3282049.1"/>
    </source>
</evidence>
<accession>A0ABV7LIT1</accession>
<comment type="caution">
    <text evidence="1">The sequence shown here is derived from an EMBL/GenBank/DDBJ whole genome shotgun (WGS) entry which is preliminary data.</text>
</comment>
<organism evidence="1 2">
    <name type="scientific">Litchfieldella rifensis</name>
    <dbReference type="NCBI Taxonomy" id="762643"/>
    <lineage>
        <taxon>Bacteria</taxon>
        <taxon>Pseudomonadati</taxon>
        <taxon>Pseudomonadota</taxon>
        <taxon>Gammaproteobacteria</taxon>
        <taxon>Oceanospirillales</taxon>
        <taxon>Halomonadaceae</taxon>
        <taxon>Litchfieldella</taxon>
    </lineage>
</organism>
<name>A0ABV7LIT1_9GAMM</name>
<dbReference type="RefSeq" id="WP_386770431.1">
    <property type="nucleotide sequence ID" value="NZ_JBHRUG010000001.1"/>
</dbReference>